<feature type="transmembrane region" description="Helical" evidence="1">
    <location>
        <begin position="119"/>
        <end position="144"/>
    </location>
</feature>
<evidence type="ECO:0000256" key="1">
    <source>
        <dbReference type="SAM" id="Phobius"/>
    </source>
</evidence>
<protein>
    <recommendedName>
        <fullName evidence="3">Glycosyltransferase RgtA/B/C/D-like domain-containing protein</fullName>
    </recommendedName>
</protein>
<evidence type="ECO:0000313" key="2">
    <source>
        <dbReference type="EMBL" id="CAA6798873.1"/>
    </source>
</evidence>
<keyword evidence="1" id="KW-1133">Transmembrane helix</keyword>
<accession>A0A6S6S885</accession>
<feature type="transmembrane region" description="Helical" evidence="1">
    <location>
        <begin position="330"/>
        <end position="351"/>
    </location>
</feature>
<organism evidence="2">
    <name type="scientific">uncultured Aureispira sp</name>
    <dbReference type="NCBI Taxonomy" id="1331704"/>
    <lineage>
        <taxon>Bacteria</taxon>
        <taxon>Pseudomonadati</taxon>
        <taxon>Bacteroidota</taxon>
        <taxon>Saprospiria</taxon>
        <taxon>Saprospirales</taxon>
        <taxon>Saprospiraceae</taxon>
        <taxon>Aureispira</taxon>
        <taxon>environmental samples</taxon>
    </lineage>
</organism>
<reference evidence="2" key="1">
    <citation type="submission" date="2020-01" db="EMBL/GenBank/DDBJ databases">
        <authorList>
            <person name="Meier V. D."/>
            <person name="Meier V D."/>
        </authorList>
    </citation>
    <scope>NUCLEOTIDE SEQUENCE</scope>
    <source>
        <strain evidence="2">HLG_WM_MAG_10</strain>
    </source>
</reference>
<feature type="transmembrane region" description="Helical" evidence="1">
    <location>
        <begin position="273"/>
        <end position="292"/>
    </location>
</feature>
<keyword evidence="1" id="KW-0472">Membrane</keyword>
<dbReference type="AlphaFoldDB" id="A0A6S6S885"/>
<sequence>MERNQKYQRINDLLTHLAFGIWAVLALCFFQERLYSDAGFFISKVVHYECFWMELNRFMRIFSQWLPLICIKLGCSLKVVLLAYSLGHVLFFYAIYWIGRYKWDSHQIGWLLIGTQTVGILHGFCSPGFELYYASGFLALFAIILNKNDFSIKNQIYLFILVIIMVINYQLIIFMIGGVLLLHFASYKFQYWKEYFLVMAAIVACFLIKKTFTAHSYEIAKMEQFVLNLTERSYGWDDYVKPLLRFYALYYKELWGLVLITFGLYIRERRYCTAIGYVAFLVITQYIIALTYPGIRHSRYQEQCYYPLIFVACFPLIMELSKGFRTKWKWVFSVGMFGLIVYRFVLISIEIEPFTDRVNYMHRVIETAQKRDGNKFIMHEDWWNPLFGGLSFTLGMESMLLSGLVPDQKTIQIIRDTEWLWQDSVNVRTLQDSSLYLFTYRSFYDRTDSIYQHKDVNSRYFNFPSGKYRYLNGNAPKADQIDVFRNFLTINTYPDKEYKTSASENILIKLTNIGSKALNSNQIRVAYHWWKDGQVVHWEGNRTPLEVDLLPQSDYYQYVLVKMPEAPGRYELQVDVIAGPVLGWTHYPARVPIVVY</sequence>
<feature type="transmembrane region" description="Helical" evidence="1">
    <location>
        <begin position="156"/>
        <end position="183"/>
    </location>
</feature>
<keyword evidence="1" id="KW-0812">Transmembrane</keyword>
<name>A0A6S6S885_9BACT</name>
<feature type="transmembrane region" description="Helical" evidence="1">
    <location>
        <begin position="13"/>
        <end position="30"/>
    </location>
</feature>
<feature type="transmembrane region" description="Helical" evidence="1">
    <location>
        <begin position="79"/>
        <end position="99"/>
    </location>
</feature>
<feature type="transmembrane region" description="Helical" evidence="1">
    <location>
        <begin position="195"/>
        <end position="212"/>
    </location>
</feature>
<feature type="transmembrane region" description="Helical" evidence="1">
    <location>
        <begin position="249"/>
        <end position="267"/>
    </location>
</feature>
<proteinExistence type="predicted"/>
<evidence type="ECO:0008006" key="3">
    <source>
        <dbReference type="Google" id="ProtNLM"/>
    </source>
</evidence>
<dbReference type="EMBL" id="CACVAQ010000011">
    <property type="protein sequence ID" value="CAA6798873.1"/>
    <property type="molecule type" value="Genomic_DNA"/>
</dbReference>
<gene>
    <name evidence="2" type="ORF">HELGO_WM28359</name>
</gene>
<feature type="transmembrane region" description="Helical" evidence="1">
    <location>
        <begin position="304"/>
        <end position="324"/>
    </location>
</feature>